<feature type="compositionally biased region" description="Basic and acidic residues" evidence="2">
    <location>
        <begin position="173"/>
        <end position="196"/>
    </location>
</feature>
<gene>
    <name evidence="3" type="ORF">XAT740_LOCUS38092</name>
</gene>
<dbReference type="EMBL" id="CAJNOR010004075">
    <property type="protein sequence ID" value="CAF1473029.1"/>
    <property type="molecule type" value="Genomic_DNA"/>
</dbReference>
<evidence type="ECO:0000313" key="3">
    <source>
        <dbReference type="EMBL" id="CAF1473029.1"/>
    </source>
</evidence>
<reference evidence="3" key="1">
    <citation type="submission" date="2021-02" db="EMBL/GenBank/DDBJ databases">
        <authorList>
            <person name="Nowell W R."/>
        </authorList>
    </citation>
    <scope>NUCLEOTIDE SEQUENCE</scope>
</reference>
<feature type="coiled-coil region" evidence="1">
    <location>
        <begin position="27"/>
        <end position="124"/>
    </location>
</feature>
<comment type="caution">
    <text evidence="3">The sequence shown here is derived from an EMBL/GenBank/DDBJ whole genome shotgun (WGS) entry which is preliminary data.</text>
</comment>
<evidence type="ECO:0000256" key="2">
    <source>
        <dbReference type="SAM" id="MobiDB-lite"/>
    </source>
</evidence>
<dbReference type="Proteomes" id="UP000663828">
    <property type="component" value="Unassembled WGS sequence"/>
</dbReference>
<evidence type="ECO:0000256" key="1">
    <source>
        <dbReference type="SAM" id="Coils"/>
    </source>
</evidence>
<keyword evidence="4" id="KW-1185">Reference proteome</keyword>
<accession>A0A815RBL7</accession>
<organism evidence="3 4">
    <name type="scientific">Adineta ricciae</name>
    <name type="common">Rotifer</name>
    <dbReference type="NCBI Taxonomy" id="249248"/>
    <lineage>
        <taxon>Eukaryota</taxon>
        <taxon>Metazoa</taxon>
        <taxon>Spiralia</taxon>
        <taxon>Gnathifera</taxon>
        <taxon>Rotifera</taxon>
        <taxon>Eurotatoria</taxon>
        <taxon>Bdelloidea</taxon>
        <taxon>Adinetida</taxon>
        <taxon>Adinetidae</taxon>
        <taxon>Adineta</taxon>
    </lineage>
</organism>
<evidence type="ECO:0000313" key="4">
    <source>
        <dbReference type="Proteomes" id="UP000663828"/>
    </source>
</evidence>
<feature type="non-terminal residue" evidence="3">
    <location>
        <position position="1"/>
    </location>
</feature>
<name>A0A815RBL7_ADIRI</name>
<feature type="compositionally biased region" description="Polar residues" evidence="2">
    <location>
        <begin position="197"/>
        <end position="208"/>
    </location>
</feature>
<feature type="region of interest" description="Disordered" evidence="2">
    <location>
        <begin position="173"/>
        <end position="208"/>
    </location>
</feature>
<sequence length="208" mass="25046">QLKIQLNNQNELMMQKRHEAFRKTAELEIIKDQRSDLEDKRNRFAAQSEKIQANIVENAKVLEENQRSAAIMKSNLENQEKAKQMAEHRAKQTKGQFEDTRSQIKQLSDNIAKKEKDFTKLNDIHRQMSIEIEQRKTKQETLKRQTQDLHDQWTAKEIFAATLTNEVNDLQKEITNKKLQRREEHEQKRQRDEHRQTQSYYKRNYNKN</sequence>
<dbReference type="AlphaFoldDB" id="A0A815RBL7"/>
<protein>
    <submittedName>
        <fullName evidence="3">Uncharacterized protein</fullName>
    </submittedName>
</protein>
<keyword evidence="1" id="KW-0175">Coiled coil</keyword>
<proteinExistence type="predicted"/>